<dbReference type="RefSeq" id="WP_025344580.1">
    <property type="nucleotide sequence ID" value="NZ_CP042966.1"/>
</dbReference>
<evidence type="ECO:0000313" key="10">
    <source>
        <dbReference type="EMBL" id="QEH06200.1"/>
    </source>
</evidence>
<gene>
    <name evidence="10" type="ORF">SMN_1429</name>
</gene>
<keyword evidence="11" id="KW-1185">Reference proteome</keyword>
<dbReference type="Proteomes" id="UP000323483">
    <property type="component" value="Chromosome"/>
</dbReference>
<feature type="modified residue" description="4-aspartylphosphate" evidence="6">
    <location>
        <position position="58"/>
    </location>
</feature>
<dbReference type="InterPro" id="IPR039420">
    <property type="entry name" value="WalR-like"/>
</dbReference>
<keyword evidence="1 6" id="KW-0597">Phosphoprotein</keyword>
<name>A0ABX5YZY0_SULMU</name>
<dbReference type="PROSITE" id="PS50110">
    <property type="entry name" value="RESPONSE_REGULATORY"/>
    <property type="match status" value="1"/>
</dbReference>
<dbReference type="InterPro" id="IPR001867">
    <property type="entry name" value="OmpR/PhoB-type_DNA-bd"/>
</dbReference>
<evidence type="ECO:0000259" key="8">
    <source>
        <dbReference type="PROSITE" id="PS50110"/>
    </source>
</evidence>
<dbReference type="CDD" id="cd00156">
    <property type="entry name" value="REC"/>
    <property type="match status" value="1"/>
</dbReference>
<dbReference type="SMART" id="SM00862">
    <property type="entry name" value="Trans_reg_C"/>
    <property type="match status" value="1"/>
</dbReference>
<evidence type="ECO:0000256" key="3">
    <source>
        <dbReference type="ARBA" id="ARBA00023015"/>
    </source>
</evidence>
<dbReference type="Pfam" id="PF00072">
    <property type="entry name" value="Response_reg"/>
    <property type="match status" value="1"/>
</dbReference>
<keyword evidence="3" id="KW-0805">Transcription regulation</keyword>
<proteinExistence type="predicted"/>
<evidence type="ECO:0000256" key="4">
    <source>
        <dbReference type="ARBA" id="ARBA00023125"/>
    </source>
</evidence>
<dbReference type="InterPro" id="IPR011006">
    <property type="entry name" value="CheY-like_superfamily"/>
</dbReference>
<evidence type="ECO:0000256" key="7">
    <source>
        <dbReference type="PROSITE-ProRule" id="PRU01091"/>
    </source>
</evidence>
<feature type="domain" description="OmpR/PhoB-type" evidence="9">
    <location>
        <begin position="131"/>
        <end position="224"/>
    </location>
</feature>
<evidence type="ECO:0000256" key="2">
    <source>
        <dbReference type="ARBA" id="ARBA00023012"/>
    </source>
</evidence>
<accession>A0ABX5YZY0</accession>
<keyword evidence="4 7" id="KW-0238">DNA-binding</keyword>
<dbReference type="InterPro" id="IPR036388">
    <property type="entry name" value="WH-like_DNA-bd_sf"/>
</dbReference>
<dbReference type="PROSITE" id="PS51755">
    <property type="entry name" value="OMPR_PHOB"/>
    <property type="match status" value="1"/>
</dbReference>
<dbReference type="PANTHER" id="PTHR48111">
    <property type="entry name" value="REGULATOR OF RPOS"/>
    <property type="match status" value="1"/>
</dbReference>
<organism evidence="10 11">
    <name type="scientific">Sulfurospirillum multivorans</name>
    <name type="common">Dehalospirillum multivorans</name>
    <dbReference type="NCBI Taxonomy" id="66821"/>
    <lineage>
        <taxon>Bacteria</taxon>
        <taxon>Pseudomonadati</taxon>
        <taxon>Campylobacterota</taxon>
        <taxon>Epsilonproteobacteria</taxon>
        <taxon>Campylobacterales</taxon>
        <taxon>Sulfurospirillaceae</taxon>
        <taxon>Sulfurospirillum</taxon>
    </lineage>
</organism>
<dbReference type="InterPro" id="IPR001789">
    <property type="entry name" value="Sig_transdc_resp-reg_receiver"/>
</dbReference>
<evidence type="ECO:0000259" key="9">
    <source>
        <dbReference type="PROSITE" id="PS51755"/>
    </source>
</evidence>
<keyword evidence="5" id="KW-0804">Transcription</keyword>
<dbReference type="SMART" id="SM00448">
    <property type="entry name" value="REC"/>
    <property type="match status" value="1"/>
</dbReference>
<dbReference type="Gene3D" id="3.40.50.2300">
    <property type="match status" value="1"/>
</dbReference>
<dbReference type="PANTHER" id="PTHR48111:SF1">
    <property type="entry name" value="TWO-COMPONENT RESPONSE REGULATOR ORR33"/>
    <property type="match status" value="1"/>
</dbReference>
<dbReference type="EMBL" id="CP042966">
    <property type="protein sequence ID" value="QEH06200.1"/>
    <property type="molecule type" value="Genomic_DNA"/>
</dbReference>
<evidence type="ECO:0000256" key="1">
    <source>
        <dbReference type="ARBA" id="ARBA00022553"/>
    </source>
</evidence>
<evidence type="ECO:0000313" key="11">
    <source>
        <dbReference type="Proteomes" id="UP000323483"/>
    </source>
</evidence>
<dbReference type="Pfam" id="PF00486">
    <property type="entry name" value="Trans_reg_C"/>
    <property type="match status" value="1"/>
</dbReference>
<evidence type="ECO:0000256" key="6">
    <source>
        <dbReference type="PROSITE-ProRule" id="PRU00169"/>
    </source>
</evidence>
<dbReference type="SUPFAM" id="SSF52172">
    <property type="entry name" value="CheY-like"/>
    <property type="match status" value="1"/>
</dbReference>
<sequence length="224" mass="26222">MTNALSCKQMLFVEDDEELSYMMIPIFKVCVKEVFYASTLEQALTLYHNQSIDLIFTDIHLHNENGLDFVKQVRKSNEEIPIVVLSGYKDETLLLKAIPLGLTDYLIKPVNYTQLTLAFEKCLSKFSKSSSQSIPLSNGFFYYSEEQVLFKDGQYYELKKKEILFMELLRKNKNRLITKDMIQVSVWENEDMSDAALYNFIMRIRHRFGKDFVHMVSNLGYRLG</sequence>
<reference evidence="10" key="1">
    <citation type="submission" date="2019-08" db="EMBL/GenBank/DDBJ databases">
        <title>Organohalide respiration in Sulfurospirillum species is regulated by a two-component system as unraveled by comparative genomics, and transcriptomics, and regulator binding studies.</title>
        <authorList>
            <person name="Goris T."/>
            <person name="Esken J."/>
            <person name="Gadkari J."/>
            <person name="Bischler T."/>
            <person name="Foerstner K."/>
            <person name="Sharma C.M."/>
            <person name="Diekert G."/>
            <person name="Schubert T."/>
        </authorList>
    </citation>
    <scope>NUCLEOTIDE SEQUENCE [LARGE SCALE GENOMIC DNA]</scope>
    <source>
        <strain evidence="10">N</strain>
    </source>
</reference>
<feature type="domain" description="Response regulatory" evidence="8">
    <location>
        <begin position="9"/>
        <end position="123"/>
    </location>
</feature>
<evidence type="ECO:0000256" key="5">
    <source>
        <dbReference type="ARBA" id="ARBA00023163"/>
    </source>
</evidence>
<keyword evidence="2" id="KW-0902">Two-component regulatory system</keyword>
<dbReference type="Gene3D" id="1.10.10.10">
    <property type="entry name" value="Winged helix-like DNA-binding domain superfamily/Winged helix DNA-binding domain"/>
    <property type="match status" value="1"/>
</dbReference>
<feature type="DNA-binding region" description="OmpR/PhoB-type" evidence="7">
    <location>
        <begin position="131"/>
        <end position="224"/>
    </location>
</feature>
<protein>
    <submittedName>
        <fullName evidence="10">Two-component response regulator</fullName>
    </submittedName>
</protein>